<dbReference type="AlphaFoldDB" id="A0A0E9WNX9"/>
<proteinExistence type="predicted"/>
<organism evidence="1">
    <name type="scientific">Anguilla anguilla</name>
    <name type="common">European freshwater eel</name>
    <name type="synonym">Muraena anguilla</name>
    <dbReference type="NCBI Taxonomy" id="7936"/>
    <lineage>
        <taxon>Eukaryota</taxon>
        <taxon>Metazoa</taxon>
        <taxon>Chordata</taxon>
        <taxon>Craniata</taxon>
        <taxon>Vertebrata</taxon>
        <taxon>Euteleostomi</taxon>
        <taxon>Actinopterygii</taxon>
        <taxon>Neopterygii</taxon>
        <taxon>Teleostei</taxon>
        <taxon>Anguilliformes</taxon>
        <taxon>Anguillidae</taxon>
        <taxon>Anguilla</taxon>
    </lineage>
</organism>
<dbReference type="EMBL" id="GBXM01017404">
    <property type="protein sequence ID" value="JAH91173.1"/>
    <property type="molecule type" value="Transcribed_RNA"/>
</dbReference>
<accession>A0A0E9WNX9</accession>
<evidence type="ECO:0000313" key="1">
    <source>
        <dbReference type="EMBL" id="JAH91173.1"/>
    </source>
</evidence>
<reference evidence="1" key="1">
    <citation type="submission" date="2014-11" db="EMBL/GenBank/DDBJ databases">
        <authorList>
            <person name="Amaro Gonzalez C."/>
        </authorList>
    </citation>
    <scope>NUCLEOTIDE SEQUENCE</scope>
</reference>
<sequence>MLHTSNGVTHLFHCVLHTSHRYISLNYNPSLTKEIRNKMQIVAFVP</sequence>
<reference evidence="1" key="2">
    <citation type="journal article" date="2015" name="Fish Shellfish Immunol.">
        <title>Early steps in the European eel (Anguilla anguilla)-Vibrio vulnificus interaction in the gills: Role of the RtxA13 toxin.</title>
        <authorList>
            <person name="Callol A."/>
            <person name="Pajuelo D."/>
            <person name="Ebbesson L."/>
            <person name="Teles M."/>
            <person name="MacKenzie S."/>
            <person name="Amaro C."/>
        </authorList>
    </citation>
    <scope>NUCLEOTIDE SEQUENCE</scope>
</reference>
<protein>
    <submittedName>
        <fullName evidence="1">Uncharacterized protein</fullName>
    </submittedName>
</protein>
<name>A0A0E9WNX9_ANGAN</name>